<keyword evidence="3" id="KW-1185">Reference proteome</keyword>
<accession>A0A918CDA4</accession>
<feature type="region of interest" description="Disordered" evidence="1">
    <location>
        <begin position="89"/>
        <end position="113"/>
    </location>
</feature>
<proteinExistence type="predicted"/>
<evidence type="ECO:0000313" key="2">
    <source>
        <dbReference type="EMBL" id="GGR17215.1"/>
    </source>
</evidence>
<organism evidence="2 3">
    <name type="scientific">Deinococcus ruber</name>
    <dbReference type="NCBI Taxonomy" id="1848197"/>
    <lineage>
        <taxon>Bacteria</taxon>
        <taxon>Thermotogati</taxon>
        <taxon>Deinococcota</taxon>
        <taxon>Deinococci</taxon>
        <taxon>Deinococcales</taxon>
        <taxon>Deinococcaceae</taxon>
        <taxon>Deinococcus</taxon>
    </lineage>
</organism>
<reference evidence="2" key="2">
    <citation type="submission" date="2020-09" db="EMBL/GenBank/DDBJ databases">
        <authorList>
            <person name="Sun Q."/>
            <person name="Ohkuma M."/>
        </authorList>
    </citation>
    <scope>NUCLEOTIDE SEQUENCE</scope>
    <source>
        <strain evidence="2">JCM 31311</strain>
    </source>
</reference>
<name>A0A918CDA4_9DEIO</name>
<sequence>MAGSDQLARLDVQVQAAGEGFAGRVDDDLIEQQFRSAQEALQFPAFGASEFDARAGGGNPLEVRLDSGSRAGTGVQGVEEFLQGQVAVPLDGKGSGGRGGGRRFFAHLNSSSG</sequence>
<gene>
    <name evidence="2" type="ORF">GCM10008957_32290</name>
</gene>
<evidence type="ECO:0000313" key="3">
    <source>
        <dbReference type="Proteomes" id="UP000603865"/>
    </source>
</evidence>
<dbReference type="AlphaFoldDB" id="A0A918CDA4"/>
<reference evidence="2" key="1">
    <citation type="journal article" date="2014" name="Int. J. Syst. Evol. Microbiol.">
        <title>Complete genome sequence of Corynebacterium casei LMG S-19264T (=DSM 44701T), isolated from a smear-ripened cheese.</title>
        <authorList>
            <consortium name="US DOE Joint Genome Institute (JGI-PGF)"/>
            <person name="Walter F."/>
            <person name="Albersmeier A."/>
            <person name="Kalinowski J."/>
            <person name="Ruckert C."/>
        </authorList>
    </citation>
    <scope>NUCLEOTIDE SEQUENCE</scope>
    <source>
        <strain evidence="2">JCM 31311</strain>
    </source>
</reference>
<evidence type="ECO:0000256" key="1">
    <source>
        <dbReference type="SAM" id="MobiDB-lite"/>
    </source>
</evidence>
<protein>
    <submittedName>
        <fullName evidence="2">Uncharacterized protein</fullName>
    </submittedName>
</protein>
<dbReference type="Proteomes" id="UP000603865">
    <property type="component" value="Unassembled WGS sequence"/>
</dbReference>
<comment type="caution">
    <text evidence="2">The sequence shown here is derived from an EMBL/GenBank/DDBJ whole genome shotgun (WGS) entry which is preliminary data.</text>
</comment>
<dbReference type="EMBL" id="BMQL01000020">
    <property type="protein sequence ID" value="GGR17215.1"/>
    <property type="molecule type" value="Genomic_DNA"/>
</dbReference>